<feature type="region of interest" description="Disordered" evidence="4">
    <location>
        <begin position="154"/>
        <end position="251"/>
    </location>
</feature>
<evidence type="ECO:0000313" key="5">
    <source>
        <dbReference type="Ensembl" id="ENSACLP00000070605.1"/>
    </source>
</evidence>
<organism evidence="5 6">
    <name type="scientific">Astatotilapia calliptera</name>
    <name type="common">Eastern happy</name>
    <name type="synonym">Chromis callipterus</name>
    <dbReference type="NCBI Taxonomy" id="8154"/>
    <lineage>
        <taxon>Eukaryota</taxon>
        <taxon>Metazoa</taxon>
        <taxon>Chordata</taxon>
        <taxon>Craniata</taxon>
        <taxon>Vertebrata</taxon>
        <taxon>Euteleostomi</taxon>
        <taxon>Actinopterygii</taxon>
        <taxon>Neopterygii</taxon>
        <taxon>Teleostei</taxon>
        <taxon>Neoteleostei</taxon>
        <taxon>Acanthomorphata</taxon>
        <taxon>Ovalentaria</taxon>
        <taxon>Cichlomorphae</taxon>
        <taxon>Cichliformes</taxon>
        <taxon>Cichlidae</taxon>
        <taxon>African cichlids</taxon>
        <taxon>Pseudocrenilabrinae</taxon>
        <taxon>Haplochromini</taxon>
        <taxon>Astatotilapia</taxon>
    </lineage>
</organism>
<feature type="compositionally biased region" description="Acidic residues" evidence="4">
    <location>
        <begin position="205"/>
        <end position="226"/>
    </location>
</feature>
<protein>
    <submittedName>
        <fullName evidence="5">Polymerase (RNA) III (DNA directed) polypeptide G</fullName>
    </submittedName>
</protein>
<sequence length="251" mass="29023">MVSYCQEQRRPAAMAGKGRGVGAFTFNIDALGIGRGNMPEARVGPSPLFPNTDFKPVPLKAGEDEDYMLALKQEMRGTMQRLPHNIKPQSNKAEVERYTERYLKQSQIDDNEWTPGTYVTHHHGVRWNTKKEDDDNIFIFLDWNLFPKELMPRRKRPRAKTGTKKSAKISRKDAENILTKLDELANKDDPEKSDEETEKKPGNKDEEEEIEEEEYEEEDIEEENDYIESYFDNGEDFAADSDDNMDAEATY</sequence>
<accession>A0AAX7UNH4</accession>
<dbReference type="InterPro" id="IPR024661">
    <property type="entry name" value="RNA_pol_III_Rpc31"/>
</dbReference>
<evidence type="ECO:0000256" key="3">
    <source>
        <dbReference type="ARBA" id="ARBA00023242"/>
    </source>
</evidence>
<dbReference type="GO" id="GO:0005666">
    <property type="term" value="C:RNA polymerase III complex"/>
    <property type="evidence" value="ECO:0007669"/>
    <property type="project" value="TreeGrafter"/>
</dbReference>
<feature type="compositionally biased region" description="Basic residues" evidence="4">
    <location>
        <begin position="154"/>
        <end position="169"/>
    </location>
</feature>
<comment type="subcellular location">
    <subcellularLocation>
        <location evidence="1">Nucleus</location>
    </subcellularLocation>
</comment>
<dbReference type="Ensembl" id="ENSACLT00000074190.1">
    <property type="protein sequence ID" value="ENSACLP00000070605.1"/>
    <property type="gene ID" value="ENSACLG00000033807.1"/>
</dbReference>
<dbReference type="GO" id="GO:0006383">
    <property type="term" value="P:transcription by RNA polymerase III"/>
    <property type="evidence" value="ECO:0007669"/>
    <property type="project" value="InterPro"/>
</dbReference>
<reference evidence="5" key="3">
    <citation type="submission" date="2025-08" db="UniProtKB">
        <authorList>
            <consortium name="Ensembl"/>
        </authorList>
    </citation>
    <scope>IDENTIFICATION</scope>
</reference>
<keyword evidence="3" id="KW-0539">Nucleus</keyword>
<dbReference type="GeneTree" id="ENSGT01040000240520"/>
<feature type="compositionally biased region" description="Basic and acidic residues" evidence="4">
    <location>
        <begin position="170"/>
        <end position="190"/>
    </location>
</feature>
<reference evidence="6" key="2">
    <citation type="submission" date="2023-03" db="EMBL/GenBank/DDBJ databases">
        <authorList>
            <consortium name="Wellcome Sanger Institute Data Sharing"/>
        </authorList>
    </citation>
    <scope>NUCLEOTIDE SEQUENCE [LARGE SCALE GENOMIC DNA]</scope>
</reference>
<dbReference type="Proteomes" id="UP000265100">
    <property type="component" value="Chromosome 12"/>
</dbReference>
<feature type="compositionally biased region" description="Acidic residues" evidence="4">
    <location>
        <begin position="233"/>
        <end position="251"/>
    </location>
</feature>
<dbReference type="PANTHER" id="PTHR15367:SF3">
    <property type="entry name" value="DNA-DIRECTED RNA POLYMERASE III SUBUNIT RPC7"/>
    <property type="match status" value="1"/>
</dbReference>
<evidence type="ECO:0000256" key="1">
    <source>
        <dbReference type="ARBA" id="ARBA00004123"/>
    </source>
</evidence>
<keyword evidence="6" id="KW-1185">Reference proteome</keyword>
<name>A0AAX7UNH4_ASTCA</name>
<proteinExistence type="inferred from homology"/>
<evidence type="ECO:0000256" key="4">
    <source>
        <dbReference type="SAM" id="MobiDB-lite"/>
    </source>
</evidence>
<reference evidence="5 6" key="1">
    <citation type="submission" date="2018-05" db="EMBL/GenBank/DDBJ databases">
        <authorList>
            <person name="Datahose"/>
        </authorList>
    </citation>
    <scope>NUCLEOTIDE SEQUENCE</scope>
</reference>
<dbReference type="Pfam" id="PF11705">
    <property type="entry name" value="RNA_pol_3_Rpc31"/>
    <property type="match status" value="2"/>
</dbReference>
<dbReference type="PANTHER" id="PTHR15367">
    <property type="entry name" value="DNA-DIRECTED RNA POLYMERASE III"/>
    <property type="match status" value="1"/>
</dbReference>
<evidence type="ECO:0000313" key="6">
    <source>
        <dbReference type="Proteomes" id="UP000265100"/>
    </source>
</evidence>
<dbReference type="AlphaFoldDB" id="A0AAX7UNH4"/>
<evidence type="ECO:0000256" key="2">
    <source>
        <dbReference type="ARBA" id="ARBA00008352"/>
    </source>
</evidence>
<reference evidence="5" key="4">
    <citation type="submission" date="2025-09" db="UniProtKB">
        <authorList>
            <consortium name="Ensembl"/>
        </authorList>
    </citation>
    <scope>IDENTIFICATION</scope>
</reference>
<comment type="similarity">
    <text evidence="2">Belongs to the eukaryotic RPC7 RNA polymerase subunit family.</text>
</comment>